<feature type="region of interest" description="Disordered" evidence="1">
    <location>
        <begin position="1"/>
        <end position="22"/>
    </location>
</feature>
<evidence type="ECO:0000313" key="4">
    <source>
        <dbReference type="Proteomes" id="UP000269289"/>
    </source>
</evidence>
<reference evidence="3 4" key="1">
    <citation type="submission" date="2018-10" db="EMBL/GenBank/DDBJ databases">
        <title>Isolation, diversity and antifungal activity of actinobacteria from wheat.</title>
        <authorList>
            <person name="Han C."/>
        </authorList>
    </citation>
    <scope>NUCLEOTIDE SEQUENCE [LARGE SCALE GENOMIC DNA]</scope>
    <source>
        <strain evidence="3 4">NEAU-YY56</strain>
    </source>
</reference>
<organism evidence="3 4">
    <name type="scientific">Cellulomonas triticagri</name>
    <dbReference type="NCBI Taxonomy" id="2483352"/>
    <lineage>
        <taxon>Bacteria</taxon>
        <taxon>Bacillati</taxon>
        <taxon>Actinomycetota</taxon>
        <taxon>Actinomycetes</taxon>
        <taxon>Micrococcales</taxon>
        <taxon>Cellulomonadaceae</taxon>
        <taxon>Cellulomonas</taxon>
    </lineage>
</organism>
<keyword evidence="4" id="KW-1185">Reference proteome</keyword>
<dbReference type="SUPFAM" id="SSF51261">
    <property type="entry name" value="Duplicated hybrid motif"/>
    <property type="match status" value="1"/>
</dbReference>
<gene>
    <name evidence="3" type="ORF">EBM89_04550</name>
</gene>
<protein>
    <submittedName>
        <fullName evidence="3">M23 family metallopeptidase</fullName>
    </submittedName>
</protein>
<name>A0A3M2JNJ0_9CELL</name>
<evidence type="ECO:0000259" key="2">
    <source>
        <dbReference type="Pfam" id="PF01551"/>
    </source>
</evidence>
<dbReference type="Gene3D" id="2.70.70.10">
    <property type="entry name" value="Glucose Permease (Domain IIA)"/>
    <property type="match status" value="1"/>
</dbReference>
<feature type="domain" description="M23ase beta-sheet core" evidence="2">
    <location>
        <begin position="26"/>
        <end position="117"/>
    </location>
</feature>
<dbReference type="OrthoDB" id="1099523at2"/>
<comment type="caution">
    <text evidence="3">The sequence shown here is derived from an EMBL/GenBank/DDBJ whole genome shotgun (WGS) entry which is preliminary data.</text>
</comment>
<dbReference type="InterPro" id="IPR050570">
    <property type="entry name" value="Cell_wall_metabolism_enzyme"/>
</dbReference>
<dbReference type="CDD" id="cd12797">
    <property type="entry name" value="M23_peptidase"/>
    <property type="match status" value="1"/>
</dbReference>
<evidence type="ECO:0000256" key="1">
    <source>
        <dbReference type="SAM" id="MobiDB-lite"/>
    </source>
</evidence>
<dbReference type="PANTHER" id="PTHR21666">
    <property type="entry name" value="PEPTIDASE-RELATED"/>
    <property type="match status" value="1"/>
</dbReference>
<dbReference type="Proteomes" id="UP000269289">
    <property type="component" value="Unassembled WGS sequence"/>
</dbReference>
<dbReference type="PANTHER" id="PTHR21666:SF270">
    <property type="entry name" value="MUREIN HYDROLASE ACTIVATOR ENVC"/>
    <property type="match status" value="1"/>
</dbReference>
<sequence length="222" mass="23699">MATWGTPIEHGRFTAPFGQQRPTGVHLGTDIGPPRPGQTGVPVYAMGPGTVNRVGYTSIRGHWLLVVHDDGTYSRYQHLATAPTVGAGQRVQAATRVGTCGETGRATGIHLHLEAYPAGPNPGESQNGAINPETWASARGINLRALGALPSNPAPPTPPVLEEDNVMPIFMRNTRGAVYALVPGKPKRHLTPQHWTLWSRLGGTLRGGDFNDAEIDMINAQL</sequence>
<evidence type="ECO:0000313" key="3">
    <source>
        <dbReference type="EMBL" id="RMI13390.1"/>
    </source>
</evidence>
<dbReference type="EMBL" id="RFFI01000016">
    <property type="protein sequence ID" value="RMI13390.1"/>
    <property type="molecule type" value="Genomic_DNA"/>
</dbReference>
<dbReference type="GO" id="GO:0004222">
    <property type="term" value="F:metalloendopeptidase activity"/>
    <property type="evidence" value="ECO:0007669"/>
    <property type="project" value="TreeGrafter"/>
</dbReference>
<dbReference type="AlphaFoldDB" id="A0A3M2JNJ0"/>
<dbReference type="Pfam" id="PF01551">
    <property type="entry name" value="Peptidase_M23"/>
    <property type="match status" value="1"/>
</dbReference>
<proteinExistence type="predicted"/>
<dbReference type="InterPro" id="IPR011055">
    <property type="entry name" value="Dup_hybrid_motif"/>
</dbReference>
<dbReference type="RefSeq" id="WP_122148272.1">
    <property type="nucleotide sequence ID" value="NZ_RFFI01000016.1"/>
</dbReference>
<accession>A0A3M2JNJ0</accession>
<dbReference type="InterPro" id="IPR016047">
    <property type="entry name" value="M23ase_b-sheet_dom"/>
</dbReference>